<dbReference type="Proteomes" id="UP000231436">
    <property type="component" value="Unassembled WGS sequence"/>
</dbReference>
<keyword evidence="6" id="KW-0129">CBS domain</keyword>
<sequence>MIDPLIGLAIILLIAFSAIFSGLNLGLYSLNRTDLERKTELGNKQASRVLRVRKRGNLLLVSLLLGNVAVNSAISIILGDIASGVIAGIVATGLIVVFGEIIPQATCARYALSIGSRTAWIVEITMIVLYPVAKPIAWVLDKTLGEELKTIWSKRELEHIIAMHEDDPRSVVDEDEERIILGALRFSEKTAKEVMTPYEEVFSLAIGDTLGDRLLFKIREEGYTRIPVYSEDTDNIVGLLFAKDLLGLEGSRRIEDLMRTDKMVRVTPTRKLDEVLNLMIVRRAHMALVTEKGGSFVGIVSLEDVLEEIIGREIHDENDEV</sequence>
<evidence type="ECO:0000256" key="2">
    <source>
        <dbReference type="ARBA" id="ARBA00022692"/>
    </source>
</evidence>
<evidence type="ECO:0000256" key="4">
    <source>
        <dbReference type="ARBA" id="ARBA00022989"/>
    </source>
</evidence>
<dbReference type="InterPro" id="IPR046342">
    <property type="entry name" value="CBS_dom_sf"/>
</dbReference>
<evidence type="ECO:0000313" key="12">
    <source>
        <dbReference type="Proteomes" id="UP000231436"/>
    </source>
</evidence>
<feature type="transmembrane region" description="Helical" evidence="8">
    <location>
        <begin position="114"/>
        <end position="133"/>
    </location>
</feature>
<dbReference type="EMBL" id="PFEU01000008">
    <property type="protein sequence ID" value="PJE76945.1"/>
    <property type="molecule type" value="Genomic_DNA"/>
</dbReference>
<evidence type="ECO:0000256" key="1">
    <source>
        <dbReference type="ARBA" id="ARBA00004141"/>
    </source>
</evidence>
<dbReference type="SUPFAM" id="SSF54631">
    <property type="entry name" value="CBS-domain pair"/>
    <property type="match status" value="1"/>
</dbReference>
<dbReference type="PROSITE" id="PS51371">
    <property type="entry name" value="CBS"/>
    <property type="match status" value="2"/>
</dbReference>
<dbReference type="Pfam" id="PF00571">
    <property type="entry name" value="CBS"/>
    <property type="match status" value="2"/>
</dbReference>
<evidence type="ECO:0000256" key="8">
    <source>
        <dbReference type="SAM" id="Phobius"/>
    </source>
</evidence>
<gene>
    <name evidence="11" type="ORF">COV05_02005</name>
</gene>
<dbReference type="InterPro" id="IPR000644">
    <property type="entry name" value="CBS_dom"/>
</dbReference>
<feature type="transmembrane region" description="Helical" evidence="8">
    <location>
        <begin position="58"/>
        <end position="78"/>
    </location>
</feature>
<dbReference type="Gene3D" id="3.10.580.10">
    <property type="entry name" value="CBS-domain"/>
    <property type="match status" value="1"/>
</dbReference>
<evidence type="ECO:0000259" key="10">
    <source>
        <dbReference type="PROSITE" id="PS51846"/>
    </source>
</evidence>
<reference evidence="12" key="1">
    <citation type="submission" date="2017-09" db="EMBL/GenBank/DDBJ databases">
        <title>Depth-based differentiation of microbial function through sediment-hosted aquifers and enrichment of novel symbionts in the deep terrestrial subsurface.</title>
        <authorList>
            <person name="Probst A.J."/>
            <person name="Ladd B."/>
            <person name="Jarett J.K."/>
            <person name="Geller-Mcgrath D.E."/>
            <person name="Sieber C.M.K."/>
            <person name="Emerson J.B."/>
            <person name="Anantharaman K."/>
            <person name="Thomas B.C."/>
            <person name="Malmstrom R."/>
            <person name="Stieglmeier M."/>
            <person name="Klingl A."/>
            <person name="Woyke T."/>
            <person name="Ryan C.M."/>
            <person name="Banfield J.F."/>
        </authorList>
    </citation>
    <scope>NUCLEOTIDE SEQUENCE [LARGE SCALE GENOMIC DNA]</scope>
</reference>
<keyword evidence="5 7" id="KW-0472">Membrane</keyword>
<feature type="domain" description="CNNM transmembrane" evidence="10">
    <location>
        <begin position="1"/>
        <end position="176"/>
    </location>
</feature>
<feature type="transmembrane region" description="Helical" evidence="8">
    <location>
        <begin position="6"/>
        <end position="28"/>
    </location>
</feature>
<protein>
    <recommendedName>
        <fullName evidence="13">HlyC/CorC family transporter</fullName>
    </recommendedName>
</protein>
<dbReference type="AlphaFoldDB" id="A0A2M8LHM6"/>
<evidence type="ECO:0000256" key="5">
    <source>
        <dbReference type="ARBA" id="ARBA00023136"/>
    </source>
</evidence>
<evidence type="ECO:0000256" key="7">
    <source>
        <dbReference type="PROSITE-ProRule" id="PRU01193"/>
    </source>
</evidence>
<dbReference type="InterPro" id="IPR044751">
    <property type="entry name" value="Ion_transp-like_CBS"/>
</dbReference>
<dbReference type="PANTHER" id="PTHR12064:SF94">
    <property type="entry name" value="UNEXTENDED PROTEIN"/>
    <property type="match status" value="1"/>
</dbReference>
<proteinExistence type="predicted"/>
<dbReference type="Pfam" id="PF01595">
    <property type="entry name" value="CNNM"/>
    <property type="match status" value="1"/>
</dbReference>
<evidence type="ECO:0000256" key="3">
    <source>
        <dbReference type="ARBA" id="ARBA00022737"/>
    </source>
</evidence>
<evidence type="ECO:0008006" key="13">
    <source>
        <dbReference type="Google" id="ProtNLM"/>
    </source>
</evidence>
<feature type="domain" description="CBS" evidence="9">
    <location>
        <begin position="195"/>
        <end position="257"/>
    </location>
</feature>
<evidence type="ECO:0000313" key="11">
    <source>
        <dbReference type="EMBL" id="PJE76945.1"/>
    </source>
</evidence>
<evidence type="ECO:0000256" key="6">
    <source>
        <dbReference type="PROSITE-ProRule" id="PRU00703"/>
    </source>
</evidence>
<dbReference type="GO" id="GO:0016020">
    <property type="term" value="C:membrane"/>
    <property type="evidence" value="ECO:0007669"/>
    <property type="project" value="UniProtKB-SubCell"/>
</dbReference>
<evidence type="ECO:0000259" key="9">
    <source>
        <dbReference type="PROSITE" id="PS51371"/>
    </source>
</evidence>
<comment type="subcellular location">
    <subcellularLocation>
        <location evidence="1">Membrane</location>
        <topology evidence="1">Multi-pass membrane protein</topology>
    </subcellularLocation>
</comment>
<feature type="domain" description="CBS" evidence="9">
    <location>
        <begin position="258"/>
        <end position="317"/>
    </location>
</feature>
<keyword evidence="4 7" id="KW-1133">Transmembrane helix</keyword>
<dbReference type="GO" id="GO:0010960">
    <property type="term" value="P:magnesium ion homeostasis"/>
    <property type="evidence" value="ECO:0007669"/>
    <property type="project" value="InterPro"/>
</dbReference>
<dbReference type="PROSITE" id="PS51846">
    <property type="entry name" value="CNNM"/>
    <property type="match status" value="1"/>
</dbReference>
<dbReference type="PANTHER" id="PTHR12064">
    <property type="entry name" value="METAL TRANSPORTER CNNM"/>
    <property type="match status" value="1"/>
</dbReference>
<dbReference type="InterPro" id="IPR002550">
    <property type="entry name" value="CNNM"/>
</dbReference>
<dbReference type="CDD" id="cd04590">
    <property type="entry name" value="CBS_pair_CorC_HlyC_assoc"/>
    <property type="match status" value="1"/>
</dbReference>
<keyword evidence="3" id="KW-0677">Repeat</keyword>
<name>A0A2M8LHM6_9BACT</name>
<feature type="transmembrane region" description="Helical" evidence="8">
    <location>
        <begin position="84"/>
        <end position="102"/>
    </location>
</feature>
<accession>A0A2M8LHM6</accession>
<organism evidence="11 12">
    <name type="scientific">Candidatus Uhrbacteria bacterium CG10_big_fil_rev_8_21_14_0_10_48_16</name>
    <dbReference type="NCBI Taxonomy" id="1975038"/>
    <lineage>
        <taxon>Bacteria</taxon>
        <taxon>Candidatus Uhriibacteriota</taxon>
    </lineage>
</organism>
<dbReference type="InterPro" id="IPR045095">
    <property type="entry name" value="ACDP"/>
</dbReference>
<keyword evidence="2 7" id="KW-0812">Transmembrane</keyword>
<dbReference type="SMART" id="SM00116">
    <property type="entry name" value="CBS"/>
    <property type="match status" value="2"/>
</dbReference>
<comment type="caution">
    <text evidence="11">The sequence shown here is derived from an EMBL/GenBank/DDBJ whole genome shotgun (WGS) entry which is preliminary data.</text>
</comment>